<evidence type="ECO:0000256" key="2">
    <source>
        <dbReference type="ARBA" id="ARBA00008650"/>
    </source>
</evidence>
<keyword evidence="6" id="KW-1185">Reference proteome</keyword>
<dbReference type="SUPFAM" id="SSF48201">
    <property type="entry name" value="Uteroglobin-like"/>
    <property type="match status" value="1"/>
</dbReference>
<name>A0ABI7XLD8_FELCA</name>
<comment type="similarity">
    <text evidence="2">Belongs to the secretoglobin family.</text>
</comment>
<keyword evidence="3" id="KW-0964">Secreted</keyword>
<dbReference type="Ensembl" id="ENSFCTT00005034290.1">
    <property type="protein sequence ID" value="ENSFCTP00005023331.1"/>
    <property type="gene ID" value="ENSFCTG00005012106.1"/>
</dbReference>
<reference evidence="5" key="3">
    <citation type="submission" date="2025-09" db="UniProtKB">
        <authorList>
            <consortium name="Ensembl"/>
        </authorList>
    </citation>
    <scope>IDENTIFICATION</scope>
    <source>
        <strain evidence="5">breed Abyssinian</strain>
    </source>
</reference>
<evidence type="ECO:0000313" key="6">
    <source>
        <dbReference type="Proteomes" id="UP000823872"/>
    </source>
</evidence>
<reference evidence="5" key="2">
    <citation type="submission" date="2025-08" db="UniProtKB">
        <authorList>
            <consortium name="Ensembl"/>
        </authorList>
    </citation>
    <scope>IDENTIFICATION</scope>
    <source>
        <strain evidence="5">breed Abyssinian</strain>
    </source>
</reference>
<dbReference type="PANTHER" id="PTHR31708">
    <property type="entry name" value="ABPBG26-RELATED"/>
    <property type="match status" value="1"/>
</dbReference>
<evidence type="ECO:0000256" key="3">
    <source>
        <dbReference type="ARBA" id="ARBA00022525"/>
    </source>
</evidence>
<evidence type="ECO:0000256" key="4">
    <source>
        <dbReference type="ARBA" id="ARBA00022729"/>
    </source>
</evidence>
<dbReference type="InterPro" id="IPR015332">
    <property type="entry name" value="CH2-like"/>
</dbReference>
<protein>
    <submittedName>
        <fullName evidence="5">Uncharacterized protein</fullName>
    </submittedName>
</protein>
<dbReference type="InterPro" id="IPR016126">
    <property type="entry name" value="Secretoglobin"/>
</dbReference>
<reference evidence="5 6" key="1">
    <citation type="submission" date="2021-02" db="EMBL/GenBank/DDBJ databases">
        <title>Safari Cat Assemblies.</title>
        <authorList>
            <person name="Bredemeyer K.R."/>
            <person name="Murphy W.J."/>
        </authorList>
    </citation>
    <scope>NUCLEOTIDE SEQUENCE [LARGE SCALE GENOMIC DNA]</scope>
</reference>
<keyword evidence="4" id="KW-0732">Signal</keyword>
<dbReference type="PROSITE" id="PS51311">
    <property type="entry name" value="SCGB"/>
    <property type="match status" value="1"/>
</dbReference>
<evidence type="ECO:0000313" key="5">
    <source>
        <dbReference type="Ensembl" id="ENSFCTP00005023331.1"/>
    </source>
</evidence>
<comment type="subcellular location">
    <subcellularLocation>
        <location evidence="1">Secreted</location>
    </subcellularLocation>
</comment>
<dbReference type="Pfam" id="PF09252">
    <property type="entry name" value="Feld-I_B"/>
    <property type="match status" value="1"/>
</dbReference>
<dbReference type="PANTHER" id="PTHR31708:SF0">
    <property type="entry name" value="ABPBG26-RELATED"/>
    <property type="match status" value="1"/>
</dbReference>
<evidence type="ECO:0000256" key="1">
    <source>
        <dbReference type="ARBA" id="ARBA00004613"/>
    </source>
</evidence>
<dbReference type="CDD" id="cd00633">
    <property type="entry name" value="Secretoglobin"/>
    <property type="match status" value="1"/>
</dbReference>
<organism evidence="5 6">
    <name type="scientific">Felis catus</name>
    <name type="common">Cat</name>
    <name type="synonym">Felis silvestris catus</name>
    <dbReference type="NCBI Taxonomy" id="9685"/>
    <lineage>
        <taxon>Eukaryota</taxon>
        <taxon>Metazoa</taxon>
        <taxon>Chordata</taxon>
        <taxon>Craniata</taxon>
        <taxon>Vertebrata</taxon>
        <taxon>Euteleostomi</taxon>
        <taxon>Mammalia</taxon>
        <taxon>Eutheria</taxon>
        <taxon>Laurasiatheria</taxon>
        <taxon>Carnivora</taxon>
        <taxon>Feliformia</taxon>
        <taxon>Felidae</taxon>
        <taxon>Felinae</taxon>
        <taxon>Felis</taxon>
    </lineage>
</organism>
<sequence length="183" mass="20785">SASHTQRELNRVPQAPRWWRKPANSEERCKCLKREDVSKRGLSTTVLGEFRCLGQGLFLTHDFLWPHQRGPGEGRYFHFLGGNQRPREGLTHAQPHAETCPIFYDVFFAVANGNELLLDLSLTKVNATEPERTAMKKIQDCYVENGLISRVLDGLVMIAINEYCMGEAVQNTVEDLKLNTLGR</sequence>
<dbReference type="Proteomes" id="UP000823872">
    <property type="component" value="Chromosome E2"/>
</dbReference>
<dbReference type="InterPro" id="IPR053723">
    <property type="entry name" value="Secretoglobin_Domain_sf"/>
</dbReference>
<dbReference type="InterPro" id="IPR035960">
    <property type="entry name" value="Secretoglobin_sf"/>
</dbReference>
<dbReference type="Gene3D" id="1.20.920.50">
    <property type="match status" value="1"/>
</dbReference>
<proteinExistence type="inferred from homology"/>
<accession>A0ABI7XLD8</accession>